<dbReference type="InterPro" id="IPR045864">
    <property type="entry name" value="aa-tRNA-synth_II/BPL/LPL"/>
</dbReference>
<dbReference type="Gene3D" id="3.30.930.10">
    <property type="entry name" value="Bira Bifunctional Protein, Domain 2"/>
    <property type="match status" value="1"/>
</dbReference>
<dbReference type="PANTHER" id="PTHR12835">
    <property type="entry name" value="BIOTIN PROTEIN LIGASE"/>
    <property type="match status" value="1"/>
</dbReference>
<accession>A0A9D1FW08</accession>
<dbReference type="AlphaFoldDB" id="A0A9D1FW08"/>
<keyword evidence="1 3" id="KW-0436">Ligase</keyword>
<name>A0A9D1FW08_9BACT</name>
<dbReference type="GO" id="GO:0004077">
    <property type="term" value="F:biotin--[biotin carboxyl-carrier protein] ligase activity"/>
    <property type="evidence" value="ECO:0007669"/>
    <property type="project" value="UniProtKB-EC"/>
</dbReference>
<dbReference type="EC" id="6.3.4.15" evidence="3"/>
<gene>
    <name evidence="3" type="ORF">IAD41_03975</name>
</gene>
<organism evidence="3 4">
    <name type="scientific">Candidatus Scatenecus faecavium</name>
    <dbReference type="NCBI Taxonomy" id="2840915"/>
    <lineage>
        <taxon>Bacteria</taxon>
        <taxon>Candidatus Scatenecus</taxon>
    </lineage>
</organism>
<protein>
    <submittedName>
        <fullName evidence="3">Biotin--[acetyl-CoA-carboxylase] ligase</fullName>
        <ecNumber evidence="3">6.3.4.15</ecNumber>
    </submittedName>
</protein>
<comment type="caution">
    <text evidence="3">The sequence shown here is derived from an EMBL/GenBank/DDBJ whole genome shotgun (WGS) entry which is preliminary data.</text>
</comment>
<dbReference type="EMBL" id="DVJO01000086">
    <property type="protein sequence ID" value="HIS82744.1"/>
    <property type="molecule type" value="Genomic_DNA"/>
</dbReference>
<evidence type="ECO:0000256" key="1">
    <source>
        <dbReference type="ARBA" id="ARBA00022598"/>
    </source>
</evidence>
<reference evidence="3" key="2">
    <citation type="journal article" date="2021" name="PeerJ">
        <title>Extensive microbial diversity within the chicken gut microbiome revealed by metagenomics and culture.</title>
        <authorList>
            <person name="Gilroy R."/>
            <person name="Ravi A."/>
            <person name="Getino M."/>
            <person name="Pursley I."/>
            <person name="Horton D.L."/>
            <person name="Alikhan N.F."/>
            <person name="Baker D."/>
            <person name="Gharbi K."/>
            <person name="Hall N."/>
            <person name="Watson M."/>
            <person name="Adriaenssens E.M."/>
            <person name="Foster-Nyarko E."/>
            <person name="Jarju S."/>
            <person name="Secka A."/>
            <person name="Antonio M."/>
            <person name="Oren A."/>
            <person name="Chaudhuri R.R."/>
            <person name="La Ragione R."/>
            <person name="Hildebrand F."/>
            <person name="Pallen M.J."/>
        </authorList>
    </citation>
    <scope>NUCLEOTIDE SEQUENCE</scope>
    <source>
        <strain evidence="3">CHK152-2994</strain>
    </source>
</reference>
<sequence>MEFLYLDEVDSTNLYGKKNIDTLADKTVISAKRQLSGRGRLNRVWLDLGEGNLFVSLVLKPSLKFDEKFANLTQYLSVILCKTLEQYGLQPEIKWPNDVLINGKKVAGILSETVMQGQIFKGLVLGFGVNISAGANDVKLVTDKYVTSVSLERGKLVDGKLFLNDLLNLFFQDYNKFLESGFEFIKHDYVKRVNFLEKELCVKVFNDTKCGVAKGINDNGALILEKNNENFVLTIGDIL</sequence>
<dbReference type="InterPro" id="IPR004143">
    <property type="entry name" value="BPL_LPL_catalytic"/>
</dbReference>
<dbReference type="PANTHER" id="PTHR12835:SF5">
    <property type="entry name" value="BIOTIN--PROTEIN LIGASE"/>
    <property type="match status" value="1"/>
</dbReference>
<dbReference type="Proteomes" id="UP000824139">
    <property type="component" value="Unassembled WGS sequence"/>
</dbReference>
<dbReference type="PROSITE" id="PS51733">
    <property type="entry name" value="BPL_LPL_CATALYTIC"/>
    <property type="match status" value="1"/>
</dbReference>
<dbReference type="SUPFAM" id="SSF55681">
    <property type="entry name" value="Class II aaRS and biotin synthetases"/>
    <property type="match status" value="1"/>
</dbReference>
<feature type="domain" description="BPL/LPL catalytic" evidence="2">
    <location>
        <begin position="1"/>
        <end position="178"/>
    </location>
</feature>
<evidence type="ECO:0000259" key="2">
    <source>
        <dbReference type="PROSITE" id="PS51733"/>
    </source>
</evidence>
<dbReference type="CDD" id="cd16442">
    <property type="entry name" value="BPL"/>
    <property type="match status" value="1"/>
</dbReference>
<reference evidence="3" key="1">
    <citation type="submission" date="2020-10" db="EMBL/GenBank/DDBJ databases">
        <authorList>
            <person name="Gilroy R."/>
        </authorList>
    </citation>
    <scope>NUCLEOTIDE SEQUENCE</scope>
    <source>
        <strain evidence="3">CHK152-2994</strain>
    </source>
</reference>
<dbReference type="InterPro" id="IPR004408">
    <property type="entry name" value="Biotin_CoA_COase_ligase"/>
</dbReference>
<proteinExistence type="predicted"/>
<dbReference type="NCBIfam" id="TIGR00121">
    <property type="entry name" value="birA_ligase"/>
    <property type="match status" value="1"/>
</dbReference>
<dbReference type="GO" id="GO:0005737">
    <property type="term" value="C:cytoplasm"/>
    <property type="evidence" value="ECO:0007669"/>
    <property type="project" value="TreeGrafter"/>
</dbReference>
<dbReference type="Pfam" id="PF03099">
    <property type="entry name" value="BPL_LplA_LipB"/>
    <property type="match status" value="1"/>
</dbReference>
<evidence type="ECO:0000313" key="4">
    <source>
        <dbReference type="Proteomes" id="UP000824139"/>
    </source>
</evidence>
<evidence type="ECO:0000313" key="3">
    <source>
        <dbReference type="EMBL" id="HIS82744.1"/>
    </source>
</evidence>